<evidence type="ECO:0000256" key="1">
    <source>
        <dbReference type="SAM" id="MobiDB-lite"/>
    </source>
</evidence>
<organism evidence="3 4">
    <name type="scientific">Mycena albidolilacea</name>
    <dbReference type="NCBI Taxonomy" id="1033008"/>
    <lineage>
        <taxon>Eukaryota</taxon>
        <taxon>Fungi</taxon>
        <taxon>Dikarya</taxon>
        <taxon>Basidiomycota</taxon>
        <taxon>Agaricomycotina</taxon>
        <taxon>Agaricomycetes</taxon>
        <taxon>Agaricomycetidae</taxon>
        <taxon>Agaricales</taxon>
        <taxon>Marasmiineae</taxon>
        <taxon>Mycenaceae</taxon>
        <taxon>Mycena</taxon>
    </lineage>
</organism>
<reference evidence="3" key="1">
    <citation type="submission" date="2023-03" db="EMBL/GenBank/DDBJ databases">
        <title>Massive genome expansion in bonnet fungi (Mycena s.s.) driven by repeated elements and novel gene families across ecological guilds.</title>
        <authorList>
            <consortium name="Lawrence Berkeley National Laboratory"/>
            <person name="Harder C.B."/>
            <person name="Miyauchi S."/>
            <person name="Viragh M."/>
            <person name="Kuo A."/>
            <person name="Thoen E."/>
            <person name="Andreopoulos B."/>
            <person name="Lu D."/>
            <person name="Skrede I."/>
            <person name="Drula E."/>
            <person name="Henrissat B."/>
            <person name="Morin E."/>
            <person name="Kohler A."/>
            <person name="Barry K."/>
            <person name="LaButti K."/>
            <person name="Morin E."/>
            <person name="Salamov A."/>
            <person name="Lipzen A."/>
            <person name="Mereny Z."/>
            <person name="Hegedus B."/>
            <person name="Baldrian P."/>
            <person name="Stursova M."/>
            <person name="Weitz H."/>
            <person name="Taylor A."/>
            <person name="Grigoriev I.V."/>
            <person name="Nagy L.G."/>
            <person name="Martin F."/>
            <person name="Kauserud H."/>
        </authorList>
    </citation>
    <scope>NUCLEOTIDE SEQUENCE</scope>
    <source>
        <strain evidence="3">CBHHK002</strain>
    </source>
</reference>
<dbReference type="Proteomes" id="UP001218218">
    <property type="component" value="Unassembled WGS sequence"/>
</dbReference>
<evidence type="ECO:0000313" key="4">
    <source>
        <dbReference type="Proteomes" id="UP001218218"/>
    </source>
</evidence>
<feature type="domain" description="DUF6699" evidence="2">
    <location>
        <begin position="80"/>
        <end position="213"/>
    </location>
</feature>
<keyword evidence="4" id="KW-1185">Reference proteome</keyword>
<dbReference type="EMBL" id="JARIHO010000086">
    <property type="protein sequence ID" value="KAJ7307942.1"/>
    <property type="molecule type" value="Genomic_DNA"/>
</dbReference>
<dbReference type="InterPro" id="IPR046522">
    <property type="entry name" value="DUF6699"/>
</dbReference>
<accession>A0AAD6Z502</accession>
<name>A0AAD6Z502_9AGAR</name>
<comment type="caution">
    <text evidence="3">The sequence shown here is derived from an EMBL/GenBank/DDBJ whole genome shotgun (WGS) entry which is preliminary data.</text>
</comment>
<feature type="region of interest" description="Disordered" evidence="1">
    <location>
        <begin position="1"/>
        <end position="33"/>
    </location>
</feature>
<protein>
    <recommendedName>
        <fullName evidence="2">DUF6699 domain-containing protein</fullName>
    </recommendedName>
</protein>
<dbReference type="Pfam" id="PF20415">
    <property type="entry name" value="DUF6699"/>
    <property type="match status" value="1"/>
</dbReference>
<sequence length="225" mass="24560">MPGRVRFSPHNTFHSPPPPLIRPALSSSTGSSLGPLTPPSLSYACLPGPTPFVPHYSHRSAKPSSGRAHALLAFSSALLLNYDISLHPSSISSRYNGLTFFGLMEPAVYPPLRSFTLTTPYLPWSIVVPACNGRHVTVNDVLHAVYSALRANITSAEFNALGTRRLMRRASAACQQRCERLRGRRGSAEEKQGGIKRVDFLMGFTEFQGISSTSRSGDVWQLHIS</sequence>
<evidence type="ECO:0000313" key="3">
    <source>
        <dbReference type="EMBL" id="KAJ7307942.1"/>
    </source>
</evidence>
<proteinExistence type="predicted"/>
<evidence type="ECO:0000259" key="2">
    <source>
        <dbReference type="Pfam" id="PF20415"/>
    </source>
</evidence>
<gene>
    <name evidence="3" type="ORF">DFH08DRAFT_1051231</name>
</gene>
<dbReference type="AlphaFoldDB" id="A0AAD6Z502"/>